<dbReference type="EMBL" id="CP019948">
    <property type="protein sequence ID" value="ARN82749.1"/>
    <property type="molecule type" value="Genomic_DNA"/>
</dbReference>
<keyword evidence="2" id="KW-0479">Metal-binding</keyword>
<dbReference type="OrthoDB" id="9780903at2"/>
<evidence type="ECO:0000259" key="5">
    <source>
        <dbReference type="Pfam" id="PF05726"/>
    </source>
</evidence>
<feature type="binding site" evidence="2">
    <location>
        <position position="107"/>
    </location>
    <ligand>
        <name>Fe cation</name>
        <dbReference type="ChEBI" id="CHEBI:24875"/>
    </ligand>
</feature>
<evidence type="ECO:0000259" key="4">
    <source>
        <dbReference type="Pfam" id="PF02678"/>
    </source>
</evidence>
<keyword evidence="2" id="KW-0408">Iron</keyword>
<evidence type="ECO:0000256" key="1">
    <source>
        <dbReference type="ARBA" id="ARBA00008416"/>
    </source>
</evidence>
<dbReference type="Gene3D" id="2.60.120.10">
    <property type="entry name" value="Jelly Rolls"/>
    <property type="match status" value="2"/>
</dbReference>
<feature type="domain" description="Pirin C-terminal" evidence="5">
    <location>
        <begin position="183"/>
        <end position="284"/>
    </location>
</feature>
<feature type="binding site" evidence="2">
    <location>
        <position position="63"/>
    </location>
    <ligand>
        <name>Fe cation</name>
        <dbReference type="ChEBI" id="CHEBI:24875"/>
    </ligand>
</feature>
<proteinExistence type="inferred from homology"/>
<sequence length="289" mass="30351">MRQTLAIFGPTAPHWVGDGFFVETLLSPQEQGQSASPFLLLDYAAPRHFAPTAQQRGVGEHPHRGFETVTIVFAGEVAHRDSTGAGGVIDAGDVQWMTAGSGILHEEFHSQAFAKSGGEMEMAQLWVNLPAKDKSAKPRYQTLSKAEIPTVELPDGAGVFRVIAGACGGVKGPAQTFTELSLLDARLGAGKRAVFDVPDGHTVSVLLRKGAVALGDEARLSPGQVAVLSREGGSVAITAEQNSELLLLSGKPIGEPIAAYGPFVMNTEAEIRQAISDFRAGRFGAGLPA</sequence>
<dbReference type="Pfam" id="PF02678">
    <property type="entry name" value="Pirin"/>
    <property type="match status" value="1"/>
</dbReference>
<dbReference type="InterPro" id="IPR053186">
    <property type="entry name" value="QDO-related"/>
</dbReference>
<dbReference type="PANTHER" id="PTHR43594">
    <property type="entry name" value="QUERCETIN 2,3-DIOXYGENASE"/>
    <property type="match status" value="1"/>
</dbReference>
<keyword evidence="6" id="KW-0223">Dioxygenase</keyword>
<keyword evidence="6" id="KW-0560">Oxidoreductase</keyword>
<dbReference type="InterPro" id="IPR014710">
    <property type="entry name" value="RmlC-like_jellyroll"/>
</dbReference>
<dbReference type="SUPFAM" id="SSF51182">
    <property type="entry name" value="RmlC-like cupins"/>
    <property type="match status" value="1"/>
</dbReference>
<comment type="cofactor">
    <cofactor evidence="2">
        <name>Fe cation</name>
        <dbReference type="ChEBI" id="CHEBI:24875"/>
    </cofactor>
    <text evidence="2">Binds 1 Fe cation per subunit.</text>
</comment>
<dbReference type="CDD" id="cd02909">
    <property type="entry name" value="cupin_pirin_N"/>
    <property type="match status" value="1"/>
</dbReference>
<dbReference type="RefSeq" id="WP_085772887.1">
    <property type="nucleotide sequence ID" value="NZ_AP027149.1"/>
</dbReference>
<gene>
    <name evidence="6" type="ORF">B1812_18485</name>
</gene>
<evidence type="ECO:0000256" key="2">
    <source>
        <dbReference type="PIRSR" id="PIRSR006232-1"/>
    </source>
</evidence>
<reference evidence="6 7" key="1">
    <citation type="submission" date="2017-02" db="EMBL/GenBank/DDBJ databases">
        <authorList>
            <person name="Peterson S.W."/>
        </authorList>
    </citation>
    <scope>NUCLEOTIDE SEQUENCE [LARGE SCALE GENOMIC DNA]</scope>
    <source>
        <strain evidence="6 7">S285</strain>
    </source>
</reference>
<dbReference type="GO" id="GO:0046872">
    <property type="term" value="F:metal ion binding"/>
    <property type="evidence" value="ECO:0007669"/>
    <property type="project" value="UniProtKB-KW"/>
</dbReference>
<dbReference type="KEGG" id="mbry:B1812_18485"/>
<dbReference type="AlphaFoldDB" id="A0A1W6MYX9"/>
<evidence type="ECO:0000256" key="3">
    <source>
        <dbReference type="RuleBase" id="RU003457"/>
    </source>
</evidence>
<evidence type="ECO:0000313" key="6">
    <source>
        <dbReference type="EMBL" id="ARN82749.1"/>
    </source>
</evidence>
<accession>A0A1W6MYX9</accession>
<keyword evidence="7" id="KW-1185">Reference proteome</keyword>
<name>A0A1W6MYX9_9HYPH</name>
<dbReference type="Proteomes" id="UP000193978">
    <property type="component" value="Chromosome"/>
</dbReference>
<dbReference type="Pfam" id="PF05726">
    <property type="entry name" value="Pirin_C"/>
    <property type="match status" value="1"/>
</dbReference>
<dbReference type="InterPro" id="IPR012093">
    <property type="entry name" value="Pirin"/>
</dbReference>
<feature type="binding site" evidence="2">
    <location>
        <position position="105"/>
    </location>
    <ligand>
        <name>Fe cation</name>
        <dbReference type="ChEBI" id="CHEBI:24875"/>
    </ligand>
</feature>
<dbReference type="PANTHER" id="PTHR43594:SF1">
    <property type="entry name" value="QUERCETIN 2,3-DIOXYGENASE PA2418-RELATED"/>
    <property type="match status" value="1"/>
</dbReference>
<dbReference type="GO" id="GO:0051213">
    <property type="term" value="F:dioxygenase activity"/>
    <property type="evidence" value="ECO:0007669"/>
    <property type="project" value="UniProtKB-KW"/>
</dbReference>
<dbReference type="InterPro" id="IPR008778">
    <property type="entry name" value="Pirin_C_dom"/>
</dbReference>
<dbReference type="STRING" id="655015.B1812_18485"/>
<dbReference type="PIRSF" id="PIRSF006232">
    <property type="entry name" value="Pirin"/>
    <property type="match status" value="1"/>
</dbReference>
<evidence type="ECO:0000313" key="7">
    <source>
        <dbReference type="Proteomes" id="UP000193978"/>
    </source>
</evidence>
<feature type="domain" description="Pirin N-terminal" evidence="4">
    <location>
        <begin position="29"/>
        <end position="127"/>
    </location>
</feature>
<dbReference type="InterPro" id="IPR003829">
    <property type="entry name" value="Pirin_N_dom"/>
</dbReference>
<comment type="similarity">
    <text evidence="1 3">Belongs to the pirin family.</text>
</comment>
<dbReference type="InterPro" id="IPR011051">
    <property type="entry name" value="RmlC_Cupin_sf"/>
</dbReference>
<organism evidence="6 7">
    <name type="scientific">Methylocystis bryophila</name>
    <dbReference type="NCBI Taxonomy" id="655015"/>
    <lineage>
        <taxon>Bacteria</taxon>
        <taxon>Pseudomonadati</taxon>
        <taxon>Pseudomonadota</taxon>
        <taxon>Alphaproteobacteria</taxon>
        <taxon>Hyphomicrobiales</taxon>
        <taxon>Methylocystaceae</taxon>
        <taxon>Methylocystis</taxon>
    </lineage>
</organism>
<feature type="binding site" evidence="2">
    <location>
        <position position="61"/>
    </location>
    <ligand>
        <name>Fe cation</name>
        <dbReference type="ChEBI" id="CHEBI:24875"/>
    </ligand>
</feature>
<protein>
    <submittedName>
        <fullName evidence="6">Quercetin 2,3-dioxygenase</fullName>
    </submittedName>
</protein>